<name>A0A2I0JYH6_PUNGR</name>
<comment type="caution">
    <text evidence="2">The sequence shown here is derived from an EMBL/GenBank/DDBJ whole genome shotgun (WGS) entry which is preliminary data.</text>
</comment>
<gene>
    <name evidence="2" type="ORF">CRG98_018293</name>
</gene>
<keyword evidence="3" id="KW-1185">Reference proteome</keyword>
<dbReference type="Proteomes" id="UP000233551">
    <property type="component" value="Unassembled WGS sequence"/>
</dbReference>
<evidence type="ECO:0000256" key="1">
    <source>
        <dbReference type="SAM" id="MobiDB-lite"/>
    </source>
</evidence>
<sequence length="132" mass="14729">MQCGLGVSTFPWGRATHACEKESPLTVYDPEVEGDRNTESGRNGRANETRTRTGRSFPSIDRGVSDSLMPRISVNRGMTIMPLIGKTDDSKATKETTLNPRRVKEHSATSPRVRPRALLDPTWVMEGLLRQF</sequence>
<accession>A0A2I0JYH6</accession>
<evidence type="ECO:0000313" key="3">
    <source>
        <dbReference type="Proteomes" id="UP000233551"/>
    </source>
</evidence>
<dbReference type="EMBL" id="PGOL01001054">
    <property type="protein sequence ID" value="PKI61302.1"/>
    <property type="molecule type" value="Genomic_DNA"/>
</dbReference>
<protein>
    <submittedName>
        <fullName evidence="2">Uncharacterized protein</fullName>
    </submittedName>
</protein>
<evidence type="ECO:0000313" key="2">
    <source>
        <dbReference type="EMBL" id="PKI61302.1"/>
    </source>
</evidence>
<proteinExistence type="predicted"/>
<reference evidence="2 3" key="1">
    <citation type="submission" date="2017-11" db="EMBL/GenBank/DDBJ databases">
        <title>De-novo sequencing of pomegranate (Punica granatum L.) genome.</title>
        <authorList>
            <person name="Akparov Z."/>
            <person name="Amiraslanov A."/>
            <person name="Hajiyeva S."/>
            <person name="Abbasov M."/>
            <person name="Kaur K."/>
            <person name="Hamwieh A."/>
            <person name="Solovyev V."/>
            <person name="Salamov A."/>
            <person name="Braich B."/>
            <person name="Kosarev P."/>
            <person name="Mahmoud A."/>
            <person name="Hajiyev E."/>
            <person name="Babayeva S."/>
            <person name="Izzatullayeva V."/>
            <person name="Mammadov A."/>
            <person name="Mammadov A."/>
            <person name="Sharifova S."/>
            <person name="Ojaghi J."/>
            <person name="Eynullazada K."/>
            <person name="Bayramov B."/>
            <person name="Abdulazimova A."/>
            <person name="Shahmuradov I."/>
        </authorList>
    </citation>
    <scope>NUCLEOTIDE SEQUENCE [LARGE SCALE GENOMIC DNA]</scope>
    <source>
        <strain evidence="3">cv. AG2017</strain>
        <tissue evidence="2">Leaf</tissue>
    </source>
</reference>
<dbReference type="AlphaFoldDB" id="A0A2I0JYH6"/>
<feature type="region of interest" description="Disordered" evidence="1">
    <location>
        <begin position="23"/>
        <end position="65"/>
    </location>
</feature>
<feature type="region of interest" description="Disordered" evidence="1">
    <location>
        <begin position="83"/>
        <end position="112"/>
    </location>
</feature>
<organism evidence="2 3">
    <name type="scientific">Punica granatum</name>
    <name type="common">Pomegranate</name>
    <dbReference type="NCBI Taxonomy" id="22663"/>
    <lineage>
        <taxon>Eukaryota</taxon>
        <taxon>Viridiplantae</taxon>
        <taxon>Streptophyta</taxon>
        <taxon>Embryophyta</taxon>
        <taxon>Tracheophyta</taxon>
        <taxon>Spermatophyta</taxon>
        <taxon>Magnoliopsida</taxon>
        <taxon>eudicotyledons</taxon>
        <taxon>Gunneridae</taxon>
        <taxon>Pentapetalae</taxon>
        <taxon>rosids</taxon>
        <taxon>malvids</taxon>
        <taxon>Myrtales</taxon>
        <taxon>Lythraceae</taxon>
        <taxon>Punica</taxon>
    </lineage>
</organism>